<protein>
    <recommendedName>
        <fullName evidence="8">Methylenetetrahydrofolate reductase</fullName>
    </recommendedName>
</protein>
<gene>
    <name evidence="10" type="ORF">CIK66_18150</name>
</gene>
<dbReference type="AlphaFoldDB" id="A0A2A3YEA0"/>
<dbReference type="Pfam" id="PF02219">
    <property type="entry name" value="MTHFR"/>
    <property type="match status" value="1"/>
</dbReference>
<accession>A0A2A3YEA0</accession>
<proteinExistence type="inferred from homology"/>
<name>A0A2A3YEA0_9MICO</name>
<evidence type="ECO:0000313" key="10">
    <source>
        <dbReference type="EMBL" id="PCC37663.1"/>
    </source>
</evidence>
<evidence type="ECO:0000256" key="9">
    <source>
        <dbReference type="SAM" id="MobiDB-lite"/>
    </source>
</evidence>
<keyword evidence="6 8" id="KW-0560">Oxidoreductase</keyword>
<comment type="cofactor">
    <cofactor evidence="1 8">
        <name>FAD</name>
        <dbReference type="ChEBI" id="CHEBI:57692"/>
    </cofactor>
</comment>
<dbReference type="Proteomes" id="UP000218598">
    <property type="component" value="Unassembled WGS sequence"/>
</dbReference>
<feature type="region of interest" description="Disordered" evidence="9">
    <location>
        <begin position="1"/>
        <end position="21"/>
    </location>
</feature>
<reference evidence="10 11" key="1">
    <citation type="journal article" date="2017" name="Elife">
        <title>Extensive horizontal gene transfer in cheese-associated bacteria.</title>
        <authorList>
            <person name="Bonham K.S."/>
            <person name="Wolfe B.E."/>
            <person name="Dutton R.J."/>
        </authorList>
    </citation>
    <scope>NUCLEOTIDE SEQUENCE [LARGE SCALE GENOMIC DNA]</scope>
    <source>
        <strain evidence="10 11">341_9</strain>
    </source>
</reference>
<evidence type="ECO:0000313" key="11">
    <source>
        <dbReference type="Proteomes" id="UP000218598"/>
    </source>
</evidence>
<comment type="caution">
    <text evidence="10">The sequence shown here is derived from an EMBL/GenBank/DDBJ whole genome shotgun (WGS) entry which is preliminary data.</text>
</comment>
<dbReference type="InterPro" id="IPR029041">
    <property type="entry name" value="FAD-linked_oxidoreductase-like"/>
</dbReference>
<keyword evidence="11" id="KW-1185">Reference proteome</keyword>
<dbReference type="PANTHER" id="PTHR45754:SF3">
    <property type="entry name" value="METHYLENETETRAHYDROFOLATE REDUCTASE (NADPH)"/>
    <property type="match status" value="1"/>
</dbReference>
<dbReference type="EMBL" id="NRGR01000044">
    <property type="protein sequence ID" value="PCC37663.1"/>
    <property type="molecule type" value="Genomic_DNA"/>
</dbReference>
<organism evidence="10 11">
    <name type="scientific">Brachybacterium alimentarium</name>
    <dbReference type="NCBI Taxonomy" id="47845"/>
    <lineage>
        <taxon>Bacteria</taxon>
        <taxon>Bacillati</taxon>
        <taxon>Actinomycetota</taxon>
        <taxon>Actinomycetes</taxon>
        <taxon>Micrococcales</taxon>
        <taxon>Dermabacteraceae</taxon>
        <taxon>Brachybacterium</taxon>
    </lineage>
</organism>
<dbReference type="GO" id="GO:0009086">
    <property type="term" value="P:methionine biosynthetic process"/>
    <property type="evidence" value="ECO:0007669"/>
    <property type="project" value="TreeGrafter"/>
</dbReference>
<evidence type="ECO:0000256" key="7">
    <source>
        <dbReference type="ARBA" id="ARBA00048628"/>
    </source>
</evidence>
<dbReference type="SUPFAM" id="SSF51730">
    <property type="entry name" value="FAD-linked oxidoreductase"/>
    <property type="match status" value="1"/>
</dbReference>
<dbReference type="GO" id="GO:0071949">
    <property type="term" value="F:FAD binding"/>
    <property type="evidence" value="ECO:0007669"/>
    <property type="project" value="TreeGrafter"/>
</dbReference>
<comment type="pathway">
    <text evidence="2 8">One-carbon metabolism; tetrahydrofolate interconversion.</text>
</comment>
<dbReference type="OrthoDB" id="9812555at2"/>
<dbReference type="Gene3D" id="3.20.20.220">
    <property type="match status" value="1"/>
</dbReference>
<comment type="catalytic activity">
    <reaction evidence="7">
        <text>(6S)-5-methyl-5,6,7,8-tetrahydrofolate + NAD(+) = (6R)-5,10-methylene-5,6,7,8-tetrahydrofolate + NADH + H(+)</text>
        <dbReference type="Rhea" id="RHEA:19821"/>
        <dbReference type="ChEBI" id="CHEBI:15378"/>
        <dbReference type="ChEBI" id="CHEBI:15636"/>
        <dbReference type="ChEBI" id="CHEBI:18608"/>
        <dbReference type="ChEBI" id="CHEBI:57540"/>
        <dbReference type="ChEBI" id="CHEBI:57945"/>
        <dbReference type="EC" id="1.5.1.54"/>
    </reaction>
    <physiologicalReaction direction="right-to-left" evidence="7">
        <dbReference type="Rhea" id="RHEA:19823"/>
    </physiologicalReaction>
</comment>
<dbReference type="RefSeq" id="WP_096197979.1">
    <property type="nucleotide sequence ID" value="NZ_NRGR01000044.1"/>
</dbReference>
<dbReference type="GO" id="GO:0106312">
    <property type="term" value="F:methylenetetrahydrofolate reductase (NADH) activity"/>
    <property type="evidence" value="ECO:0007669"/>
    <property type="project" value="UniProtKB-EC"/>
</dbReference>
<dbReference type="GO" id="GO:0035999">
    <property type="term" value="P:tetrahydrofolate interconversion"/>
    <property type="evidence" value="ECO:0007669"/>
    <property type="project" value="UniProtKB-UniPathway"/>
</dbReference>
<dbReference type="GO" id="GO:0005829">
    <property type="term" value="C:cytosol"/>
    <property type="evidence" value="ECO:0007669"/>
    <property type="project" value="TreeGrafter"/>
</dbReference>
<evidence type="ECO:0000256" key="1">
    <source>
        <dbReference type="ARBA" id="ARBA00001974"/>
    </source>
</evidence>
<evidence type="ECO:0000256" key="6">
    <source>
        <dbReference type="ARBA" id="ARBA00023002"/>
    </source>
</evidence>
<keyword evidence="4 8" id="KW-0285">Flavoprotein</keyword>
<dbReference type="InterPro" id="IPR003171">
    <property type="entry name" value="Mehydrof_redctse-like"/>
</dbReference>
<evidence type="ECO:0000256" key="5">
    <source>
        <dbReference type="ARBA" id="ARBA00022827"/>
    </source>
</evidence>
<evidence type="ECO:0000256" key="3">
    <source>
        <dbReference type="ARBA" id="ARBA00006743"/>
    </source>
</evidence>
<evidence type="ECO:0000256" key="4">
    <source>
        <dbReference type="ARBA" id="ARBA00022630"/>
    </source>
</evidence>
<dbReference type="PANTHER" id="PTHR45754">
    <property type="entry name" value="METHYLENETETRAHYDROFOLATE REDUCTASE"/>
    <property type="match status" value="1"/>
</dbReference>
<sequence length="287" mass="30396">MPAERAPSADDENAPRPWSRDPQFEVLPLPGISDLAGAHLPAGARVTVTASPAQGLSATVTTAGELAGRGFTVIPHLAARMVPDERTADRIVERLGSAGVREVFVIGGDAPQPAGSFSDALDLLRVLPTDPALTIGIGAHPEGQPFLDDESADRLLRTKAEHASYMVTQMCFDATALLDWVRRIRAQGIVLPVRPGIAAPVGAVRLARLGARIGVGRSLRLLTSSSTGVRRMMGPRTWQPDELLDQLAPAYGDPELGLAGPHVYTFNALATVQDWWPTEAPHPPSAG</sequence>
<evidence type="ECO:0000256" key="8">
    <source>
        <dbReference type="RuleBase" id="RU003862"/>
    </source>
</evidence>
<dbReference type="UniPathway" id="UPA00193"/>
<evidence type="ECO:0000256" key="2">
    <source>
        <dbReference type="ARBA" id="ARBA00004777"/>
    </source>
</evidence>
<keyword evidence="5 8" id="KW-0274">FAD</keyword>
<comment type="similarity">
    <text evidence="3 8">Belongs to the methylenetetrahydrofolate reductase family.</text>
</comment>